<dbReference type="OrthoDB" id="3935520at2759"/>
<reference evidence="5" key="2">
    <citation type="submission" date="2020-04" db="EMBL/GenBank/DDBJ databases">
        <authorList>
            <consortium name="NCBI Genome Project"/>
        </authorList>
    </citation>
    <scope>NUCLEOTIDE SEQUENCE</scope>
    <source>
        <strain evidence="5">CBS 781.70</strain>
    </source>
</reference>
<dbReference type="InterPro" id="IPR046496">
    <property type="entry name" value="DUF6589"/>
</dbReference>
<evidence type="ECO:0000313" key="3">
    <source>
        <dbReference type="EMBL" id="KAF1809273.1"/>
    </source>
</evidence>
<dbReference type="Proteomes" id="UP000504638">
    <property type="component" value="Unplaced"/>
</dbReference>
<organism evidence="3">
    <name type="scientific">Eremomyces bilateralis CBS 781.70</name>
    <dbReference type="NCBI Taxonomy" id="1392243"/>
    <lineage>
        <taxon>Eukaryota</taxon>
        <taxon>Fungi</taxon>
        <taxon>Dikarya</taxon>
        <taxon>Ascomycota</taxon>
        <taxon>Pezizomycotina</taxon>
        <taxon>Dothideomycetes</taxon>
        <taxon>Dothideomycetes incertae sedis</taxon>
        <taxon>Eremomycetales</taxon>
        <taxon>Eremomycetaceae</taxon>
        <taxon>Eremomyces</taxon>
    </lineage>
</organism>
<protein>
    <recommendedName>
        <fullName evidence="2">DUF6589 domain-containing protein</fullName>
    </recommendedName>
</protein>
<evidence type="ECO:0000256" key="1">
    <source>
        <dbReference type="SAM" id="MobiDB-lite"/>
    </source>
</evidence>
<name>A0A6G1FU37_9PEZI</name>
<evidence type="ECO:0000259" key="2">
    <source>
        <dbReference type="Pfam" id="PF20231"/>
    </source>
</evidence>
<dbReference type="Pfam" id="PF20231">
    <property type="entry name" value="DUF6589"/>
    <property type="match status" value="1"/>
</dbReference>
<sequence>MSTPPFISSELSSIPPDETYLSSSPSTSSSPSGSTPRPKRPSLRRSPTRYRQIRRVAGKKKLQPFDKLRETLYLWREQRFTFKEFLRAWLLSDKHHGTLGRSTRVGIFRELLEEEEIREVVGHHPSSRHNWQPLLKELDGLAEYKYFDTFDPDTAHEWDIDLEDVRKVIKTGAPEWYRCLDLVLRNCRSQEPDQRETLSKGTIGQMYTMTAVACRSRKRNTSNVYAKQLGLYMISSGTKRRVVDTAAGLGLTETYQSINEEVSGMALKAKNRLPMLAKKPKTVLVYDNFNFKDTVREQTIGSTHIMRNLTTCLLVENPYLPDEGLFQSSFDPSQLLSFKDICKADGLKYDEKKQSIDIHLVYEALQHVHSTSIDLVFQSQPSAVPAYPEINRLHAGGNVTNIHHLRAAPFDEGTIQGTYGVHEDIWIRQLGFQSQPPSEDFTNRLWLVFGDQKTAQHIRTLKEAQKNAILPFDRRRWMLGPSGLFHVLMNLILTIVRIHFDTEPSLPSDKEPSLPSDATLLSDIIYWDRKGYTRESPKFYMFDPLLKQSFYARVLMLWYHVLTRRGHIQKAFLEDSSPSSKLDLIIQNLEPEELISTMKEVCTLAFSLEAWDTTQYGLEFRSLCRLVQLISIFLSLRKAVKNGDIGWIDRLIDPLAVIFHATGQHKYGDEMLHLRWILSECVSEKILRDAILSSSLVNLHGKPGQFKGIDLALEHVNCAYKIDMKLLKNSTHNADKTFGRVALLSNVFSKIRGAWENSFGFTQSDRHTTKADQRDIFSRALQLYLRSPLLTIQPRDAVGWDAPDIFRIGAEVLEQKVNSFNNRIPVRSSIIPQADPYLDEEMDLNPHNSETSPAITYTEACEDGLVEDYDIL</sequence>
<feature type="domain" description="DUF6589" evidence="2">
    <location>
        <begin position="351"/>
        <end position="767"/>
    </location>
</feature>
<feature type="region of interest" description="Disordered" evidence="1">
    <location>
        <begin position="1"/>
        <end position="48"/>
    </location>
</feature>
<dbReference type="AlphaFoldDB" id="A0A6G1FU37"/>
<dbReference type="EMBL" id="ML975174">
    <property type="protein sequence ID" value="KAF1809273.1"/>
    <property type="molecule type" value="Genomic_DNA"/>
</dbReference>
<proteinExistence type="predicted"/>
<keyword evidence="4" id="KW-1185">Reference proteome</keyword>
<reference evidence="5" key="3">
    <citation type="submission" date="2025-04" db="UniProtKB">
        <authorList>
            <consortium name="RefSeq"/>
        </authorList>
    </citation>
    <scope>IDENTIFICATION</scope>
    <source>
        <strain evidence="5">CBS 781.70</strain>
    </source>
</reference>
<dbReference type="GeneID" id="54423545"/>
<accession>A0A6G1FU37</accession>
<feature type="compositionally biased region" description="Polar residues" evidence="1">
    <location>
        <begin position="1"/>
        <end position="12"/>
    </location>
</feature>
<reference evidence="3 5" key="1">
    <citation type="submission" date="2020-01" db="EMBL/GenBank/DDBJ databases">
        <authorList>
            <consortium name="DOE Joint Genome Institute"/>
            <person name="Haridas S."/>
            <person name="Albert R."/>
            <person name="Binder M."/>
            <person name="Bloem J."/>
            <person name="Labutti K."/>
            <person name="Salamov A."/>
            <person name="Andreopoulos B."/>
            <person name="Baker S.E."/>
            <person name="Barry K."/>
            <person name="Bills G."/>
            <person name="Bluhm B.H."/>
            <person name="Cannon C."/>
            <person name="Castanera R."/>
            <person name="Culley D.E."/>
            <person name="Daum C."/>
            <person name="Ezra D."/>
            <person name="Gonzalez J.B."/>
            <person name="Henrissat B."/>
            <person name="Kuo A."/>
            <person name="Liang C."/>
            <person name="Lipzen A."/>
            <person name="Lutzoni F."/>
            <person name="Magnuson J."/>
            <person name="Mondo S."/>
            <person name="Nolan M."/>
            <person name="Ohm R."/>
            <person name="Pangilinan J."/>
            <person name="Park H.-J."/>
            <person name="Ramirez L."/>
            <person name="Alfaro M."/>
            <person name="Sun H."/>
            <person name="Tritt A."/>
            <person name="Yoshinaga Y."/>
            <person name="Zwiers L.-H."/>
            <person name="Turgeon B.G."/>
            <person name="Goodwin S.B."/>
            <person name="Spatafora J.W."/>
            <person name="Crous P.W."/>
            <person name="Grigoriev I.V."/>
        </authorList>
    </citation>
    <scope>NUCLEOTIDE SEQUENCE</scope>
    <source>
        <strain evidence="3 5">CBS 781.70</strain>
    </source>
</reference>
<feature type="compositionally biased region" description="Basic residues" evidence="1">
    <location>
        <begin position="37"/>
        <end position="48"/>
    </location>
</feature>
<feature type="compositionally biased region" description="Low complexity" evidence="1">
    <location>
        <begin position="22"/>
        <end position="36"/>
    </location>
</feature>
<evidence type="ECO:0000313" key="4">
    <source>
        <dbReference type="Proteomes" id="UP000504638"/>
    </source>
</evidence>
<evidence type="ECO:0000313" key="5">
    <source>
        <dbReference type="RefSeq" id="XP_033530904.1"/>
    </source>
</evidence>
<dbReference type="RefSeq" id="XP_033530904.1">
    <property type="nucleotide sequence ID" value="XM_033682975.1"/>
</dbReference>
<gene>
    <name evidence="3 5" type="ORF">P152DRAFT_516876</name>
</gene>